<evidence type="ECO:0000313" key="2">
    <source>
        <dbReference type="Proteomes" id="UP001319828"/>
    </source>
</evidence>
<reference evidence="1" key="1">
    <citation type="submission" date="2020-07" db="EMBL/GenBank/DDBJ databases">
        <title>Campylobacter molothri sp. nov. isolated from wild birds.</title>
        <authorList>
            <person name="Miller W.G."/>
            <person name="Chapman M.H."/>
            <person name="Yee E."/>
            <person name="Lopes B.S."/>
            <person name="Forbes K.J."/>
        </authorList>
    </citation>
    <scope>NUCLEOTIDE SEQUENCE</scope>
    <source>
        <strain evidence="1">RM9754</strain>
    </source>
</reference>
<name>A0ACC5W2I6_9BACT</name>
<proteinExistence type="predicted"/>
<protein>
    <submittedName>
        <fullName evidence="1">Nucleotide sugar dehydrogenase</fullName>
    </submittedName>
</protein>
<dbReference type="Proteomes" id="UP001319828">
    <property type="component" value="Unassembled WGS sequence"/>
</dbReference>
<evidence type="ECO:0000313" key="1">
    <source>
        <dbReference type="EMBL" id="MBZ7975154.1"/>
    </source>
</evidence>
<comment type="caution">
    <text evidence="1">The sequence shown here is derived from an EMBL/GenBank/DDBJ whole genome shotgun (WGS) entry which is preliminary data.</text>
</comment>
<sequence length="390" mass="44829">MNITVVGIGYVGISNAILLSQKHRVIIMDINKDKVNLINCKKSPIEDELIEEYIQRNDINLIATLDKKYAFENSDYIIIATPTNYDENANYFDTSSIEKVIEEILRYNDKAIIIIKSTIPIGYTDKLKSLFKTDNIIFSPEFLREGKALYDNLYPSRIIIGEKSSRAKYISELFTDCCLKKDVKVLLTSSKEAESIKLFANTYLAMRIGFFNELDSYARVNKLNTEEIINGVSADPRIGDYYNNPSFGYGGYCLPKDTKQLLANYLQSSTPNILIESIVKTNEIRKKFIIESIISRSDKTIGVYRLLMKKDSDNFRNSVMLDLINSLKKYKNIIIYEPLIKESCFYGCIIENKLSKFLQIADLIVANRIDDVISKYQNKIFTTDIFKRDI</sequence>
<organism evidence="1 2">
    <name type="scientific">Campylobacter molothri</name>
    <dbReference type="NCBI Taxonomy" id="1032242"/>
    <lineage>
        <taxon>Bacteria</taxon>
        <taxon>Pseudomonadati</taxon>
        <taxon>Campylobacterota</taxon>
        <taxon>Epsilonproteobacteria</taxon>
        <taxon>Campylobacterales</taxon>
        <taxon>Campylobacteraceae</taxon>
        <taxon>Campylobacter</taxon>
    </lineage>
</organism>
<gene>
    <name evidence="1" type="ORF">H2252_07180</name>
</gene>
<dbReference type="EMBL" id="JACHUQ010000018">
    <property type="protein sequence ID" value="MBZ7975154.1"/>
    <property type="molecule type" value="Genomic_DNA"/>
</dbReference>
<keyword evidence="2" id="KW-1185">Reference proteome</keyword>
<accession>A0ACC5W2I6</accession>